<name>A0ABW4CPN6_9LACO</name>
<keyword evidence="3" id="KW-1185">Reference proteome</keyword>
<dbReference type="RefSeq" id="WP_125696911.1">
    <property type="nucleotide sequence ID" value="NZ_JBHTOG010000011.1"/>
</dbReference>
<proteinExistence type="predicted"/>
<evidence type="ECO:0000313" key="3">
    <source>
        <dbReference type="Proteomes" id="UP001597192"/>
    </source>
</evidence>
<organism evidence="2 3">
    <name type="scientific">Lacticaseibacillus yichunensis</name>
    <dbReference type="NCBI Taxonomy" id="2486015"/>
    <lineage>
        <taxon>Bacteria</taxon>
        <taxon>Bacillati</taxon>
        <taxon>Bacillota</taxon>
        <taxon>Bacilli</taxon>
        <taxon>Lactobacillales</taxon>
        <taxon>Lactobacillaceae</taxon>
        <taxon>Lacticaseibacillus</taxon>
    </lineage>
</organism>
<dbReference type="Proteomes" id="UP001597192">
    <property type="component" value="Unassembled WGS sequence"/>
</dbReference>
<evidence type="ECO:0000313" key="2">
    <source>
        <dbReference type="EMBL" id="MFD1431555.1"/>
    </source>
</evidence>
<sequence length="246" mass="26330">MSRYKHSDSNPKMKWIVAVIVGAALVSLITGSIVCNHARKYFSNQQADVRSSSVSPSASKQRETGEPASSTARSQSSSAQSAAKTERVRDVTDYADLDAPYAVSNDVPGGSLSISFARRSFGLRSAMGGQSPYQIDEMLKHPDGSLVVNGHTSLKDAEGKSFRLDMSLLIVPGNCVLTHNWQTNKAIGPIPATTFPRIAVAQSPDNGKTFDMAPAYQAFIDYPQDSVRIASQNGATEEIFAQTGGI</sequence>
<gene>
    <name evidence="2" type="ORF">ACFQ47_02490</name>
</gene>
<protein>
    <submittedName>
        <fullName evidence="2">Uncharacterized protein</fullName>
    </submittedName>
</protein>
<reference evidence="3" key="1">
    <citation type="journal article" date="2019" name="Int. J. Syst. Evol. Microbiol.">
        <title>The Global Catalogue of Microorganisms (GCM) 10K type strain sequencing project: providing services to taxonomists for standard genome sequencing and annotation.</title>
        <authorList>
            <consortium name="The Broad Institute Genomics Platform"/>
            <consortium name="The Broad Institute Genome Sequencing Center for Infectious Disease"/>
            <person name="Wu L."/>
            <person name="Ma J."/>
        </authorList>
    </citation>
    <scope>NUCLEOTIDE SEQUENCE [LARGE SCALE GENOMIC DNA]</scope>
    <source>
        <strain evidence="3">CCM 8947</strain>
    </source>
</reference>
<feature type="region of interest" description="Disordered" evidence="1">
    <location>
        <begin position="45"/>
        <end position="87"/>
    </location>
</feature>
<feature type="compositionally biased region" description="Low complexity" evidence="1">
    <location>
        <begin position="68"/>
        <end position="83"/>
    </location>
</feature>
<accession>A0ABW4CPN6</accession>
<dbReference type="EMBL" id="JBHTOG010000011">
    <property type="protein sequence ID" value="MFD1431555.1"/>
    <property type="molecule type" value="Genomic_DNA"/>
</dbReference>
<comment type="caution">
    <text evidence="2">The sequence shown here is derived from an EMBL/GenBank/DDBJ whole genome shotgun (WGS) entry which is preliminary data.</text>
</comment>
<evidence type="ECO:0000256" key="1">
    <source>
        <dbReference type="SAM" id="MobiDB-lite"/>
    </source>
</evidence>